<proteinExistence type="predicted"/>
<evidence type="ECO:0000313" key="2">
    <source>
        <dbReference type="EMBL" id="KAJ8414878.1"/>
    </source>
</evidence>
<evidence type="ECO:0000256" key="1">
    <source>
        <dbReference type="SAM" id="MobiDB-lite"/>
    </source>
</evidence>
<reference evidence="2" key="1">
    <citation type="journal article" date="2023" name="Science">
        <title>Genome structures resolve the early diversification of teleost fishes.</title>
        <authorList>
            <person name="Parey E."/>
            <person name="Louis A."/>
            <person name="Montfort J."/>
            <person name="Bouchez O."/>
            <person name="Roques C."/>
            <person name="Iampietro C."/>
            <person name="Lluch J."/>
            <person name="Castinel A."/>
            <person name="Donnadieu C."/>
            <person name="Desvignes T."/>
            <person name="Floi Bucao C."/>
            <person name="Jouanno E."/>
            <person name="Wen M."/>
            <person name="Mejri S."/>
            <person name="Dirks R."/>
            <person name="Jansen H."/>
            <person name="Henkel C."/>
            <person name="Chen W.J."/>
            <person name="Zahm M."/>
            <person name="Cabau C."/>
            <person name="Klopp C."/>
            <person name="Thompson A.W."/>
            <person name="Robinson-Rechavi M."/>
            <person name="Braasch I."/>
            <person name="Lecointre G."/>
            <person name="Bobe J."/>
            <person name="Postlethwait J.H."/>
            <person name="Berthelot C."/>
            <person name="Roest Crollius H."/>
            <person name="Guiguen Y."/>
        </authorList>
    </citation>
    <scope>NUCLEOTIDE SEQUENCE</scope>
    <source>
        <strain evidence="2">NC1722</strain>
    </source>
</reference>
<dbReference type="Proteomes" id="UP001221898">
    <property type="component" value="Unassembled WGS sequence"/>
</dbReference>
<organism evidence="2 3">
    <name type="scientific">Aldrovandia affinis</name>
    <dbReference type="NCBI Taxonomy" id="143900"/>
    <lineage>
        <taxon>Eukaryota</taxon>
        <taxon>Metazoa</taxon>
        <taxon>Chordata</taxon>
        <taxon>Craniata</taxon>
        <taxon>Vertebrata</taxon>
        <taxon>Euteleostomi</taxon>
        <taxon>Actinopterygii</taxon>
        <taxon>Neopterygii</taxon>
        <taxon>Teleostei</taxon>
        <taxon>Notacanthiformes</taxon>
        <taxon>Halosauridae</taxon>
        <taxon>Aldrovandia</taxon>
    </lineage>
</organism>
<feature type="region of interest" description="Disordered" evidence="1">
    <location>
        <begin position="1"/>
        <end position="24"/>
    </location>
</feature>
<evidence type="ECO:0000313" key="3">
    <source>
        <dbReference type="Proteomes" id="UP001221898"/>
    </source>
</evidence>
<protein>
    <submittedName>
        <fullName evidence="2">Uncharacterized protein</fullName>
    </submittedName>
</protein>
<gene>
    <name evidence="2" type="ORF">AAFF_G00024010</name>
</gene>
<dbReference type="EMBL" id="JAINUG010000011">
    <property type="protein sequence ID" value="KAJ8414878.1"/>
    <property type="molecule type" value="Genomic_DNA"/>
</dbReference>
<name>A0AAD7T618_9TELE</name>
<accession>A0AAD7T618</accession>
<comment type="caution">
    <text evidence="2">The sequence shown here is derived from an EMBL/GenBank/DDBJ whole genome shotgun (WGS) entry which is preliminary data.</text>
</comment>
<dbReference type="AlphaFoldDB" id="A0AAD7T618"/>
<keyword evidence="3" id="KW-1185">Reference proteome</keyword>
<feature type="compositionally biased region" description="Low complexity" evidence="1">
    <location>
        <begin position="12"/>
        <end position="24"/>
    </location>
</feature>
<sequence>MGWRQPEPAPVSRRQTSHSSQRQIISDGTVGALSSRVSRERLWCGSEPIKDCILPPPTPLEGGGGT</sequence>